<evidence type="ECO:0000256" key="9">
    <source>
        <dbReference type="ARBA" id="ARBA00023014"/>
    </source>
</evidence>
<feature type="region of interest" description="Disordered" evidence="16">
    <location>
        <begin position="993"/>
        <end position="1069"/>
    </location>
</feature>
<feature type="binding site" evidence="15">
    <location>
        <position position="162"/>
    </location>
    <ligand>
        <name>[4Fe-4S] cluster</name>
        <dbReference type="ChEBI" id="CHEBI:49883"/>
    </ligand>
</feature>
<dbReference type="Proteomes" id="UP000052978">
    <property type="component" value="Unassembled WGS sequence"/>
</dbReference>
<evidence type="ECO:0000256" key="10">
    <source>
        <dbReference type="ARBA" id="ARBA00023125"/>
    </source>
</evidence>
<feature type="short sequence motif" description="Nuclear localization signal" evidence="15">
    <location>
        <begin position="150"/>
        <end position="166"/>
    </location>
</feature>
<feature type="binding site" evidence="15">
    <location>
        <position position="171"/>
    </location>
    <ligand>
        <name>[4Fe-4S] cluster</name>
        <dbReference type="ChEBI" id="CHEBI:49883"/>
    </ligand>
</feature>
<dbReference type="NCBIfam" id="TIGR00604">
    <property type="entry name" value="rad3"/>
    <property type="match status" value="1"/>
</dbReference>
<dbReference type="GO" id="GO:0005634">
    <property type="term" value="C:nucleus"/>
    <property type="evidence" value="ECO:0007669"/>
    <property type="project" value="UniProtKB-SubCell"/>
</dbReference>
<dbReference type="FunFam" id="3.40.50.300:FF:000431">
    <property type="entry name" value="Regulator of telomere elongation helicase 1"/>
    <property type="match status" value="1"/>
</dbReference>
<keyword evidence="6 15" id="KW-0347">Helicase</keyword>
<comment type="subcellular location">
    <subcellularLocation>
        <location evidence="15">Nucleus</location>
    </subcellularLocation>
    <text evidence="15">Colocalizes with PCNA within the replication foci in S-phase cells.</text>
</comment>
<dbReference type="Gene3D" id="1.20.1160.20">
    <property type="match status" value="1"/>
</dbReference>
<evidence type="ECO:0000256" key="4">
    <source>
        <dbReference type="ARBA" id="ARBA00022763"/>
    </source>
</evidence>
<evidence type="ECO:0000256" key="1">
    <source>
        <dbReference type="ARBA" id="ARBA00022485"/>
    </source>
</evidence>
<dbReference type="GO" id="GO:0006260">
    <property type="term" value="P:DNA replication"/>
    <property type="evidence" value="ECO:0007669"/>
    <property type="project" value="InterPro"/>
</dbReference>
<evidence type="ECO:0000256" key="3">
    <source>
        <dbReference type="ARBA" id="ARBA00022741"/>
    </source>
</evidence>
<reference evidence="18 19" key="1">
    <citation type="journal article" date="2013" name="Nat. Commun.">
        <title>Genome analysis reveals insights into physiology and longevity of the Brandt's bat Myotis brandtii.</title>
        <authorList>
            <person name="Seim I."/>
            <person name="Fang X."/>
            <person name="Xiong Z."/>
            <person name="Lobanov A.V."/>
            <person name="Huang Z."/>
            <person name="Ma S."/>
            <person name="Feng Y."/>
            <person name="Turanov A.A."/>
            <person name="Zhu Y."/>
            <person name="Lenz T.L."/>
            <person name="Gerashchenko M.V."/>
            <person name="Fan D."/>
            <person name="Hee Yim S."/>
            <person name="Yao X."/>
            <person name="Jordan D."/>
            <person name="Xiong Y."/>
            <person name="Ma Y."/>
            <person name="Lyapunov A.N."/>
            <person name="Chen G."/>
            <person name="Kulakova O.I."/>
            <person name="Sun Y."/>
            <person name="Lee S.G."/>
            <person name="Bronson R.T."/>
            <person name="Moskalev A.A."/>
            <person name="Sunyaev S.R."/>
            <person name="Zhang G."/>
            <person name="Krogh A."/>
            <person name="Wang J."/>
            <person name="Gladyshev V.N."/>
        </authorList>
    </citation>
    <scope>NUCLEOTIDE SEQUENCE [LARGE SCALE GENOMIC DNA]</scope>
</reference>
<protein>
    <recommendedName>
        <fullName evidence="15">Regulator of telomere elongation helicase 1</fullName>
        <ecNumber evidence="15">5.6.2.-</ecNumber>
    </recommendedName>
</protein>
<dbReference type="AlphaFoldDB" id="S7Q8T2"/>
<keyword evidence="7 15" id="KW-0067">ATP-binding</keyword>
<keyword evidence="19" id="KW-1185">Reference proteome</keyword>
<evidence type="ECO:0000313" key="19">
    <source>
        <dbReference type="Proteomes" id="UP000052978"/>
    </source>
</evidence>
<dbReference type="InterPro" id="IPR014013">
    <property type="entry name" value="Helic_SF1/SF2_ATP-bd_DinG/Rad3"/>
</dbReference>
<dbReference type="InterPro" id="IPR057498">
    <property type="entry name" value="Rtel1_ARCH"/>
</dbReference>
<dbReference type="InterPro" id="IPR006554">
    <property type="entry name" value="Helicase-like_DEXD_c2"/>
</dbReference>
<dbReference type="Pfam" id="PF13307">
    <property type="entry name" value="Helicase_C_2"/>
    <property type="match status" value="1"/>
</dbReference>
<keyword evidence="13 15" id="KW-0539">Nucleus</keyword>
<dbReference type="Pfam" id="PF23116">
    <property type="entry name" value="HHD_RTEL1"/>
    <property type="match status" value="2"/>
</dbReference>
<evidence type="ECO:0000256" key="7">
    <source>
        <dbReference type="ARBA" id="ARBA00022840"/>
    </source>
</evidence>
<dbReference type="GO" id="GO:0090657">
    <property type="term" value="P:telomeric loop disassembly"/>
    <property type="evidence" value="ECO:0007669"/>
    <property type="project" value="TreeGrafter"/>
</dbReference>
<evidence type="ECO:0000256" key="6">
    <source>
        <dbReference type="ARBA" id="ARBA00022806"/>
    </source>
</evidence>
<comment type="similarity">
    <text evidence="15">Belongs to the helicase family. RAD3/XPD subfamily.</text>
</comment>
<dbReference type="InterPro" id="IPR006555">
    <property type="entry name" value="ATP-dep_Helicase_C"/>
</dbReference>
<dbReference type="GO" id="GO:0051539">
    <property type="term" value="F:4 iron, 4 sulfur cluster binding"/>
    <property type="evidence" value="ECO:0007669"/>
    <property type="project" value="UniProtKB-UniRule"/>
</dbReference>
<dbReference type="Gene3D" id="3.40.50.300">
    <property type="entry name" value="P-loop containing nucleotide triphosphate hydrolases"/>
    <property type="match status" value="2"/>
</dbReference>
<dbReference type="PANTHER" id="PTHR11472">
    <property type="entry name" value="DNA REPAIR DEAD HELICASE RAD3/XP-D SUBFAMILY MEMBER"/>
    <property type="match status" value="1"/>
</dbReference>
<keyword evidence="5 15" id="KW-0378">Hydrolase</keyword>
<sequence>MPKIILSGVTVDFPFQPYKCQEEYMAKVLECLQKKVNGVPESPTGTGKTLCLLCSTLAWREHLRDAISARKIAERTQGDLFLDRPLSSWGNAASEGDATACYADIPKIIYASRTHSQLTQVIGELRNTSYRPRVCVLGSREQLCIHPEVKKQESNHMQIHLCRKKVASRSCHFYNNVEEKSLEQDLATSILDIEDLVKSGNRHKLCPYYLSRNLKQQADIIFMPYNYLLDAKSRRAQGIDLKGTVVIFDEAHNVEKMCEESASFDLTPHDVASGLDVIDQILEEQSRAAQQGELRLEFSADANTGLNMELEDIAKLKMILLRLEGAIDAVELPGGDGGVTKPGSYILELFAEAQITLQTKGCILESLDRIIQHLAGRAGLFTNTAGLQKLVDIIQMVFSTDPAEGSSSVGPEASQSYKVHIHPDTSHRGTAHRSDAWSSTASRRRGKVLSYWCFSPGCCMRELVRQGVRTLLLTSGTLAPVSSFALEMQIPFPVCLENPHVIDKHQIWVGIVPRGPDGAQLSSAFDKRFSDECLSSLGKALVNITRVVPHGLLVFFPSYPVLEKSLEFWRARDCARKLEALKPLFVEPRSKGSFSEVMGAYYAAVASPGSRGAAFLAVCRGKASEGLDFADVNGRGVVVTGLPYPPRKDPRVILKMQFLDEMKGRSGASGQVRCHVVGGDLVAWRPCDQLFPLPQFLSGQDWYRQQASRAVNQAIGRVIRHRHDYGAVFLCDHRFTSADARAQLPSWVRPHVQVYDHFGHVIRDVAQFFRVAQKTMPAPLAATPSPGPGEGTVPVAVSLGALSTKKAKSLDLHVASLRRRPPGLPASGDGGDTEGSLCVEYEQESVHTQRRPVGLLAALEHSEQLARRPGEQAGPGEEEEGLTAGAQADRAKLFMVAVKQALSRASFAAFTQALQEYKGSDDFQALVDHLIPLFAQDPKKHSLLQGPDGGCSAWYLRTQTPPPTGFYQFVRPHHKQRFEELCLQLTGRGCSHLPEHSLPRGQWTQPAPDPGGRREPVPKMTLSQSAARQLDTGGHLNQGQPHLASRPPPEGDTGLCPQEGCGVPQAEKPSQPAVSTYLADARRALGAAGCSQLLAALTTYKRDDDFEKVVAVVAALTTSRPEDLPLLQSKFLRRGLGGALGEETRGMGAGPEHPSPQGSACSCAHTTSCASGRRVQI</sequence>
<evidence type="ECO:0000256" key="11">
    <source>
        <dbReference type="ARBA" id="ARBA00023204"/>
    </source>
</evidence>
<dbReference type="InterPro" id="IPR045028">
    <property type="entry name" value="DinG/Rad3-like"/>
</dbReference>
<dbReference type="GO" id="GO:1904430">
    <property type="term" value="P:negative regulation of t-circle formation"/>
    <property type="evidence" value="ECO:0007669"/>
    <property type="project" value="TreeGrafter"/>
</dbReference>
<feature type="binding site" evidence="15">
    <location>
        <position position="206"/>
    </location>
    <ligand>
        <name>[4Fe-4S] cluster</name>
        <dbReference type="ChEBI" id="CHEBI:49883"/>
    </ligand>
</feature>
<evidence type="ECO:0000256" key="15">
    <source>
        <dbReference type="HAMAP-Rule" id="MF_03065"/>
    </source>
</evidence>
<dbReference type="SUPFAM" id="SSF52540">
    <property type="entry name" value="P-loop containing nucleoside triphosphate hydrolases"/>
    <property type="match status" value="2"/>
</dbReference>
<dbReference type="EC" id="5.6.2.-" evidence="15"/>
<dbReference type="FunFam" id="3.40.50.300:FF:000691">
    <property type="entry name" value="Regulator of telomere elongation helicase 1"/>
    <property type="match status" value="1"/>
</dbReference>
<keyword evidence="2 15" id="KW-0479">Metal-binding</keyword>
<dbReference type="CDD" id="cd13932">
    <property type="entry name" value="HN_RTEL1"/>
    <property type="match status" value="1"/>
</dbReference>
<organism evidence="18 19">
    <name type="scientific">Myotis brandtii</name>
    <name type="common">Brandt's bat</name>
    <dbReference type="NCBI Taxonomy" id="109478"/>
    <lineage>
        <taxon>Eukaryota</taxon>
        <taxon>Metazoa</taxon>
        <taxon>Chordata</taxon>
        <taxon>Craniata</taxon>
        <taxon>Vertebrata</taxon>
        <taxon>Euteleostomi</taxon>
        <taxon>Mammalia</taxon>
        <taxon>Eutheria</taxon>
        <taxon>Laurasiatheria</taxon>
        <taxon>Chiroptera</taxon>
        <taxon>Yangochiroptera</taxon>
        <taxon>Vespertilionidae</taxon>
        <taxon>Myotis</taxon>
    </lineage>
</organism>
<evidence type="ECO:0000256" key="13">
    <source>
        <dbReference type="ARBA" id="ARBA00023242"/>
    </source>
</evidence>
<evidence type="ECO:0000256" key="2">
    <source>
        <dbReference type="ARBA" id="ARBA00022723"/>
    </source>
</evidence>
<keyword evidence="1 15" id="KW-0004">4Fe-4S</keyword>
<dbReference type="EMBL" id="KE164737">
    <property type="protein sequence ID" value="EPQ19798.1"/>
    <property type="molecule type" value="Genomic_DNA"/>
</dbReference>
<keyword evidence="12 15" id="KW-0413">Isomerase</keyword>
<comment type="catalytic activity">
    <reaction evidence="14 15">
        <text>ATP + H2O = ADP + phosphate + H(+)</text>
        <dbReference type="Rhea" id="RHEA:13065"/>
        <dbReference type="ChEBI" id="CHEBI:15377"/>
        <dbReference type="ChEBI" id="CHEBI:15378"/>
        <dbReference type="ChEBI" id="CHEBI:30616"/>
        <dbReference type="ChEBI" id="CHEBI:43474"/>
        <dbReference type="ChEBI" id="CHEBI:456216"/>
    </reaction>
</comment>
<dbReference type="GO" id="GO:0003678">
    <property type="term" value="F:DNA helicase activity"/>
    <property type="evidence" value="ECO:0007669"/>
    <property type="project" value="UniProtKB-UniRule"/>
</dbReference>
<feature type="binding site" evidence="15">
    <location>
        <position position="144"/>
    </location>
    <ligand>
        <name>[4Fe-4S] cluster</name>
        <dbReference type="ChEBI" id="CHEBI:49883"/>
    </ligand>
</feature>
<dbReference type="HAMAP" id="MF_03065">
    <property type="entry name" value="RTEL1"/>
    <property type="match status" value="1"/>
</dbReference>
<proteinExistence type="inferred from homology"/>
<keyword evidence="10 15" id="KW-0238">DNA-binding</keyword>
<dbReference type="GO" id="GO:0005524">
    <property type="term" value="F:ATP binding"/>
    <property type="evidence" value="ECO:0007669"/>
    <property type="project" value="UniProtKB-UniRule"/>
</dbReference>
<keyword evidence="3 15" id="KW-0547">Nucleotide-binding</keyword>
<keyword evidence="4 15" id="KW-0227">DNA damage</keyword>
<evidence type="ECO:0000256" key="8">
    <source>
        <dbReference type="ARBA" id="ARBA00023004"/>
    </source>
</evidence>
<dbReference type="Pfam" id="PF23109">
    <property type="entry name" value="ARCH_RTEL1"/>
    <property type="match status" value="1"/>
</dbReference>
<dbReference type="GO" id="GO:0010569">
    <property type="term" value="P:regulation of double-strand break repair via homologous recombination"/>
    <property type="evidence" value="ECO:0007669"/>
    <property type="project" value="UniProtKB-UniRule"/>
</dbReference>
<dbReference type="InterPro" id="IPR013020">
    <property type="entry name" value="Rad3/Chl1-like"/>
</dbReference>
<keyword evidence="11 15" id="KW-0234">DNA repair</keyword>
<dbReference type="Pfam" id="PF06733">
    <property type="entry name" value="DEAD_2"/>
    <property type="match status" value="1"/>
</dbReference>
<dbReference type="PROSITE" id="PS51193">
    <property type="entry name" value="HELICASE_ATP_BIND_2"/>
    <property type="match status" value="1"/>
</dbReference>
<dbReference type="CDD" id="cd17970">
    <property type="entry name" value="DEAHc_FancJ"/>
    <property type="match status" value="1"/>
</dbReference>
<dbReference type="InterPro" id="IPR010614">
    <property type="entry name" value="RAD3-like_helicase_DEAD"/>
</dbReference>
<dbReference type="GO" id="GO:0070182">
    <property type="term" value="F:DNA polymerase binding"/>
    <property type="evidence" value="ECO:0007669"/>
    <property type="project" value="TreeGrafter"/>
</dbReference>
<dbReference type="CDD" id="cd18788">
    <property type="entry name" value="SF2_C_XPD"/>
    <property type="match status" value="1"/>
</dbReference>
<dbReference type="GO" id="GO:0006310">
    <property type="term" value="P:DNA recombination"/>
    <property type="evidence" value="ECO:0007669"/>
    <property type="project" value="InterPro"/>
</dbReference>
<dbReference type="SMART" id="SM00491">
    <property type="entry name" value="HELICc2"/>
    <property type="match status" value="1"/>
</dbReference>
<comment type="subunit">
    <text evidence="15">Interacts with TERF1. Interacts (via PIP-box) with PCNA; the interaction is direct and essential for suppressing telomere fragility. Interacts with MMS19; the interaction mediates the association of RTEL1 with the cytosolic iron-sulfur protein assembly (CIA) complex.</text>
</comment>
<comment type="function">
    <text evidence="15">A probable ATP-dependent DNA helicase implicated in telomere-length regulation, DNA repair and the maintenance of genomic stability. Acts as an anti-recombinase to counteract toxic recombination and limit crossover during meiosis. Regulates meiotic recombination and crossover homeostasis by physically dissociating strand invasion events and thereby promotes noncrossover repair by meiotic synthesis dependent strand annealing (SDSA) as well as disassembly of D loop recombination intermediates. Also disassembles T loops and prevents telomere fragility by counteracting telomeric G4-DNA structures, which together ensure the dynamics and stability of the telomere.</text>
</comment>
<evidence type="ECO:0000313" key="18">
    <source>
        <dbReference type="EMBL" id="EPQ19798.1"/>
    </source>
</evidence>
<accession>S7Q8T2</accession>
<evidence type="ECO:0000256" key="14">
    <source>
        <dbReference type="ARBA" id="ARBA00049360"/>
    </source>
</evidence>
<evidence type="ECO:0000259" key="17">
    <source>
        <dbReference type="PROSITE" id="PS51193"/>
    </source>
</evidence>
<dbReference type="PANTHER" id="PTHR11472:SF34">
    <property type="entry name" value="REGULATOR OF TELOMERE ELONGATION HELICASE 1"/>
    <property type="match status" value="1"/>
</dbReference>
<keyword evidence="8 15" id="KW-0408">Iron</keyword>
<dbReference type="GO" id="GO:0016887">
    <property type="term" value="F:ATP hydrolysis activity"/>
    <property type="evidence" value="ECO:0007669"/>
    <property type="project" value="RHEA"/>
</dbReference>
<dbReference type="GO" id="GO:0006281">
    <property type="term" value="P:DNA repair"/>
    <property type="evidence" value="ECO:0007669"/>
    <property type="project" value="UniProtKB-UniRule"/>
</dbReference>
<dbReference type="GO" id="GO:0045910">
    <property type="term" value="P:negative regulation of DNA recombination"/>
    <property type="evidence" value="ECO:0007669"/>
    <property type="project" value="TreeGrafter"/>
</dbReference>
<comment type="caution">
    <text evidence="15">Lacks conserved residue(s) required for the propagation of feature annotation.</text>
</comment>
<gene>
    <name evidence="15" type="primary">RTEL1</name>
    <name evidence="18" type="ORF">D623_10023453</name>
</gene>
<evidence type="ECO:0000256" key="5">
    <source>
        <dbReference type="ARBA" id="ARBA00022801"/>
    </source>
</evidence>
<name>S7Q8T2_MYOBR</name>
<dbReference type="InterPro" id="IPR030845">
    <property type="entry name" value="RTEL1"/>
</dbReference>
<feature type="domain" description="Helicase ATP-binding" evidence="17">
    <location>
        <begin position="7"/>
        <end position="295"/>
    </location>
</feature>
<evidence type="ECO:0000256" key="16">
    <source>
        <dbReference type="SAM" id="MobiDB-lite"/>
    </source>
</evidence>
<dbReference type="eggNOG" id="KOG1132">
    <property type="taxonomic scope" value="Eukaryota"/>
</dbReference>
<dbReference type="GO" id="GO:0046872">
    <property type="term" value="F:metal ion binding"/>
    <property type="evidence" value="ECO:0007669"/>
    <property type="project" value="UniProtKB-UniRule"/>
</dbReference>
<evidence type="ECO:0000256" key="12">
    <source>
        <dbReference type="ARBA" id="ARBA00023235"/>
    </source>
</evidence>
<dbReference type="InterPro" id="IPR049909">
    <property type="entry name" value="Rtel1_HHD"/>
</dbReference>
<dbReference type="InterPro" id="IPR027417">
    <property type="entry name" value="P-loop_NTPase"/>
</dbReference>
<dbReference type="SMART" id="SM00488">
    <property type="entry name" value="DEXDc2"/>
    <property type="match status" value="1"/>
</dbReference>
<dbReference type="GO" id="GO:0003677">
    <property type="term" value="F:DNA binding"/>
    <property type="evidence" value="ECO:0007669"/>
    <property type="project" value="UniProtKB-UniRule"/>
</dbReference>
<keyword evidence="9 15" id="KW-0411">Iron-sulfur</keyword>